<accession>A0A7R7FTH1</accession>
<evidence type="ECO:0000256" key="1">
    <source>
        <dbReference type="SAM" id="MobiDB-lite"/>
    </source>
</evidence>
<sequence>MRRCGPQASKRFEALRSASRAPLPPEGGGDLRTIYLPHKTGAPTYEPQP</sequence>
<reference evidence="2 3" key="1">
    <citation type="submission" date="2020-06" db="EMBL/GenBank/DDBJ databases">
        <title>Interaction of electrochemicaly active bacteria, Geobacter bremensis R4 on different carbon anode.</title>
        <authorList>
            <person name="Meng L."/>
            <person name="Yoshida N."/>
        </authorList>
    </citation>
    <scope>NUCLEOTIDE SEQUENCE [LARGE SCALE GENOMIC DNA]</scope>
    <source>
        <strain evidence="2 3">R4</strain>
    </source>
</reference>
<protein>
    <submittedName>
        <fullName evidence="2">Uncharacterized protein</fullName>
    </submittedName>
</protein>
<evidence type="ECO:0000313" key="2">
    <source>
        <dbReference type="EMBL" id="BCO11438.1"/>
    </source>
</evidence>
<dbReference type="Proteomes" id="UP000515472">
    <property type="component" value="Chromosome"/>
</dbReference>
<dbReference type="EMBL" id="AP023213">
    <property type="protein sequence ID" value="BCO11438.1"/>
    <property type="molecule type" value="Genomic_DNA"/>
</dbReference>
<gene>
    <name evidence="2" type="ORF">GEOBRER4_n2521</name>
</gene>
<dbReference type="AlphaFoldDB" id="A0A7R7FTH1"/>
<organism evidence="2 3">
    <name type="scientific">Citrifermentans bremense</name>
    <dbReference type="NCBI Taxonomy" id="60035"/>
    <lineage>
        <taxon>Bacteria</taxon>
        <taxon>Pseudomonadati</taxon>
        <taxon>Thermodesulfobacteriota</taxon>
        <taxon>Desulfuromonadia</taxon>
        <taxon>Geobacterales</taxon>
        <taxon>Geobacteraceae</taxon>
        <taxon>Citrifermentans</taxon>
    </lineage>
</organism>
<name>A0A7R7FTH1_9BACT</name>
<keyword evidence="3" id="KW-1185">Reference proteome</keyword>
<proteinExistence type="predicted"/>
<feature type="region of interest" description="Disordered" evidence="1">
    <location>
        <begin position="1"/>
        <end position="49"/>
    </location>
</feature>
<evidence type="ECO:0000313" key="3">
    <source>
        <dbReference type="Proteomes" id="UP000515472"/>
    </source>
</evidence>